<accession>A0A916SYZ4</accession>
<name>A0A916SYZ4_9MICO</name>
<proteinExistence type="predicted"/>
<sequence>MHADPSPSGRPTDLPTGRVLVLDERFVASLEDAQLRQYLSVLTRAASGAHEDVDELTKVLSEEFDRLEMPMPPVQVKMIAEQLFGVQDARLDIVTTGGDVLAQQDGVSGVPERPGSAGDPEHPDRPFIS</sequence>
<evidence type="ECO:0000313" key="2">
    <source>
        <dbReference type="EMBL" id="GGB24360.1"/>
    </source>
</evidence>
<evidence type="ECO:0000313" key="3">
    <source>
        <dbReference type="Proteomes" id="UP000636793"/>
    </source>
</evidence>
<dbReference type="Proteomes" id="UP000636793">
    <property type="component" value="Unassembled WGS sequence"/>
</dbReference>
<reference evidence="2" key="1">
    <citation type="journal article" date="2014" name="Int. J. Syst. Evol. Microbiol.">
        <title>Complete genome sequence of Corynebacterium casei LMG S-19264T (=DSM 44701T), isolated from a smear-ripened cheese.</title>
        <authorList>
            <consortium name="US DOE Joint Genome Institute (JGI-PGF)"/>
            <person name="Walter F."/>
            <person name="Albersmeier A."/>
            <person name="Kalinowski J."/>
            <person name="Ruckert C."/>
        </authorList>
    </citation>
    <scope>NUCLEOTIDE SEQUENCE</scope>
    <source>
        <strain evidence="2">CGMCC 1.15085</strain>
    </source>
</reference>
<protein>
    <submittedName>
        <fullName evidence="2">Uncharacterized protein</fullName>
    </submittedName>
</protein>
<evidence type="ECO:0000256" key="1">
    <source>
        <dbReference type="SAM" id="MobiDB-lite"/>
    </source>
</evidence>
<feature type="compositionally biased region" description="Basic and acidic residues" evidence="1">
    <location>
        <begin position="119"/>
        <end position="129"/>
    </location>
</feature>
<organism evidence="2 3">
    <name type="scientific">Flexivirga endophytica</name>
    <dbReference type="NCBI Taxonomy" id="1849103"/>
    <lineage>
        <taxon>Bacteria</taxon>
        <taxon>Bacillati</taxon>
        <taxon>Actinomycetota</taxon>
        <taxon>Actinomycetes</taxon>
        <taxon>Micrococcales</taxon>
        <taxon>Dermacoccaceae</taxon>
        <taxon>Flexivirga</taxon>
    </lineage>
</organism>
<reference evidence="2" key="2">
    <citation type="submission" date="2020-09" db="EMBL/GenBank/DDBJ databases">
        <authorList>
            <person name="Sun Q."/>
            <person name="Zhou Y."/>
        </authorList>
    </citation>
    <scope>NUCLEOTIDE SEQUENCE</scope>
    <source>
        <strain evidence="2">CGMCC 1.15085</strain>
    </source>
</reference>
<keyword evidence="3" id="KW-1185">Reference proteome</keyword>
<dbReference type="EMBL" id="BMHI01000002">
    <property type="protein sequence ID" value="GGB24360.1"/>
    <property type="molecule type" value="Genomic_DNA"/>
</dbReference>
<comment type="caution">
    <text evidence="2">The sequence shown here is derived from an EMBL/GenBank/DDBJ whole genome shotgun (WGS) entry which is preliminary data.</text>
</comment>
<dbReference type="AlphaFoldDB" id="A0A916SYZ4"/>
<feature type="region of interest" description="Disordered" evidence="1">
    <location>
        <begin position="102"/>
        <end position="129"/>
    </location>
</feature>
<gene>
    <name evidence="2" type="ORF">GCM10011492_12890</name>
</gene>